<evidence type="ECO:0000313" key="1">
    <source>
        <dbReference type="EMBL" id="GJM64284.1"/>
    </source>
</evidence>
<name>A0AAN5AMC7_9BACT</name>
<organism evidence="1 2">
    <name type="scientific">Persicobacter diffluens</name>
    <dbReference type="NCBI Taxonomy" id="981"/>
    <lineage>
        <taxon>Bacteria</taxon>
        <taxon>Pseudomonadati</taxon>
        <taxon>Bacteroidota</taxon>
        <taxon>Cytophagia</taxon>
        <taxon>Cytophagales</taxon>
        <taxon>Persicobacteraceae</taxon>
        <taxon>Persicobacter</taxon>
    </lineage>
</organism>
<accession>A0AAN5AMC7</accession>
<evidence type="ECO:0000313" key="2">
    <source>
        <dbReference type="Proteomes" id="UP001310022"/>
    </source>
</evidence>
<reference evidence="1 2" key="1">
    <citation type="submission" date="2021-12" db="EMBL/GenBank/DDBJ databases">
        <title>Genome sequencing of bacteria with rrn-lacking chromosome and rrn-plasmid.</title>
        <authorList>
            <person name="Anda M."/>
            <person name="Iwasaki W."/>
        </authorList>
    </citation>
    <scope>NUCLEOTIDE SEQUENCE [LARGE SCALE GENOMIC DNA]</scope>
    <source>
        <strain evidence="1 2">NBRC 15940</strain>
    </source>
</reference>
<dbReference type="AlphaFoldDB" id="A0AAN5AMC7"/>
<gene>
    <name evidence="1" type="ORF">PEDI_48360</name>
</gene>
<keyword evidence="2" id="KW-1185">Reference proteome</keyword>
<dbReference type="EMBL" id="BQKE01000004">
    <property type="protein sequence ID" value="GJM64284.1"/>
    <property type="molecule type" value="Genomic_DNA"/>
</dbReference>
<sequence>MRLPYIGMVYRVTVISNQMGTTLPIEKGTI</sequence>
<proteinExistence type="predicted"/>
<dbReference type="Proteomes" id="UP001310022">
    <property type="component" value="Unassembled WGS sequence"/>
</dbReference>
<comment type="caution">
    <text evidence="1">The sequence shown here is derived from an EMBL/GenBank/DDBJ whole genome shotgun (WGS) entry which is preliminary data.</text>
</comment>
<protein>
    <submittedName>
        <fullName evidence="1">Uncharacterized protein</fullName>
    </submittedName>
</protein>